<accession>A0A3B0TIP2</accession>
<feature type="non-terminal residue" evidence="1">
    <location>
        <position position="1"/>
    </location>
</feature>
<dbReference type="EMBL" id="UOEQ01000084">
    <property type="protein sequence ID" value="VAW16043.1"/>
    <property type="molecule type" value="Genomic_DNA"/>
</dbReference>
<proteinExistence type="predicted"/>
<dbReference type="AlphaFoldDB" id="A0A3B0TIP2"/>
<protein>
    <submittedName>
        <fullName evidence="1">Uncharacterized protein</fullName>
    </submittedName>
</protein>
<gene>
    <name evidence="1" type="ORF">MNBD_ALPHA11-261</name>
</gene>
<reference evidence="1" key="1">
    <citation type="submission" date="2018-06" db="EMBL/GenBank/DDBJ databases">
        <authorList>
            <person name="Zhirakovskaya E."/>
        </authorList>
    </citation>
    <scope>NUCLEOTIDE SEQUENCE</scope>
</reference>
<name>A0A3B0TIP2_9ZZZZ</name>
<organism evidence="1">
    <name type="scientific">hydrothermal vent metagenome</name>
    <dbReference type="NCBI Taxonomy" id="652676"/>
    <lineage>
        <taxon>unclassified sequences</taxon>
        <taxon>metagenomes</taxon>
        <taxon>ecological metagenomes</taxon>
    </lineage>
</organism>
<sequence length="88" mass="9287">YAASSNRPSKPNETILQMQLSAGYSTFADTFSGWRGRVSDAAAIADTSATRVGIGVAYSPNSTFGVHWVLLLAGPETIATIEIEPVIN</sequence>
<evidence type="ECO:0000313" key="1">
    <source>
        <dbReference type="EMBL" id="VAW16043.1"/>
    </source>
</evidence>